<dbReference type="EMBL" id="OW152824">
    <property type="protein sequence ID" value="CAH2040100.1"/>
    <property type="molecule type" value="Genomic_DNA"/>
</dbReference>
<reference evidence="1" key="1">
    <citation type="submission" date="2022-03" db="EMBL/GenBank/DDBJ databases">
        <authorList>
            <person name="Martin H S."/>
        </authorList>
    </citation>
    <scope>NUCLEOTIDE SEQUENCE</scope>
</reference>
<evidence type="ECO:0000313" key="1">
    <source>
        <dbReference type="EMBL" id="CAH2040100.1"/>
    </source>
</evidence>
<organism evidence="1 2">
    <name type="scientific">Iphiclides podalirius</name>
    <name type="common">scarce swallowtail</name>
    <dbReference type="NCBI Taxonomy" id="110791"/>
    <lineage>
        <taxon>Eukaryota</taxon>
        <taxon>Metazoa</taxon>
        <taxon>Ecdysozoa</taxon>
        <taxon>Arthropoda</taxon>
        <taxon>Hexapoda</taxon>
        <taxon>Insecta</taxon>
        <taxon>Pterygota</taxon>
        <taxon>Neoptera</taxon>
        <taxon>Endopterygota</taxon>
        <taxon>Lepidoptera</taxon>
        <taxon>Glossata</taxon>
        <taxon>Ditrysia</taxon>
        <taxon>Papilionoidea</taxon>
        <taxon>Papilionidae</taxon>
        <taxon>Papilioninae</taxon>
        <taxon>Iphiclides</taxon>
    </lineage>
</organism>
<protein>
    <submittedName>
        <fullName evidence="1">Uncharacterized protein</fullName>
    </submittedName>
</protein>
<gene>
    <name evidence="1" type="ORF">IPOD504_LOCUS2281</name>
</gene>
<sequence length="81" mass="8887">MYWVAPHAHSRAHLTPPVAPADPAAPNPYLNPATVLPLLRVLPQIRVVLFCVAPAAAAARQSCAGTRRVMTRWQRRVLRAT</sequence>
<proteinExistence type="predicted"/>
<accession>A0ABN8HRM3</accession>
<dbReference type="Proteomes" id="UP000837857">
    <property type="component" value="Chromosome 12"/>
</dbReference>
<keyword evidence="2" id="KW-1185">Reference proteome</keyword>
<feature type="non-terminal residue" evidence="1">
    <location>
        <position position="1"/>
    </location>
</feature>
<name>A0ABN8HRM3_9NEOP</name>
<evidence type="ECO:0000313" key="2">
    <source>
        <dbReference type="Proteomes" id="UP000837857"/>
    </source>
</evidence>